<proteinExistence type="predicted"/>
<evidence type="ECO:0000313" key="1">
    <source>
        <dbReference type="EMBL" id="STX08735.1"/>
    </source>
</evidence>
<dbReference type="EMBL" id="UGNP01000001">
    <property type="protein sequence ID" value="STX08735.1"/>
    <property type="molecule type" value="Genomic_DNA"/>
</dbReference>
<dbReference type="AlphaFoldDB" id="A0A8B4Q8E5"/>
<evidence type="ECO:0000313" key="2">
    <source>
        <dbReference type="EMBL" id="TDR38658.1"/>
    </source>
</evidence>
<reference evidence="2 4" key="2">
    <citation type="submission" date="2019-03" db="EMBL/GenBank/DDBJ databases">
        <title>Genomic Encyclopedia of Type Strains, Phase IV (KMG-IV): sequencing the most valuable type-strain genomes for metagenomic binning, comparative biology and taxonomic classification.</title>
        <authorList>
            <person name="Goeker M."/>
        </authorList>
    </citation>
    <scope>NUCLEOTIDE SEQUENCE [LARGE SCALE GENOMIC DNA]</scope>
    <source>
        <strain evidence="2 4">DSM 20580</strain>
    </source>
</reference>
<reference evidence="1 3" key="1">
    <citation type="submission" date="2018-06" db="EMBL/GenBank/DDBJ databases">
        <authorList>
            <consortium name="Pathogen Informatics"/>
            <person name="Doyle S."/>
        </authorList>
    </citation>
    <scope>NUCLEOTIDE SEQUENCE [LARGE SCALE GENOMIC DNA]</scope>
    <source>
        <strain evidence="1 3">NCTC10597</strain>
    </source>
</reference>
<comment type="caution">
    <text evidence="1">The sequence shown here is derived from an EMBL/GenBank/DDBJ whole genome shotgun (WGS) entry which is preliminary data.</text>
</comment>
<sequence>MKLRSTWKGLLAIPLCATLLMTDFDKGKAADAELHEENIIINNNPGNTDFITVAGIKSGDQLYVYDHPSMYTPIEVKKATSSVLRFSTKLLKDEQQTLYFVLKRGGEQVGTYKSVTYDAPGTNHIGQSGYHLVNRAGFNDYLKIHDARKGFSYKIYDSQELYREIASATASKDGYLSIKVTLPKYENDFEKKSVYLTSTPPGNRESKAQQILITPEQSNPINAKTVTVKNNKTYADTINLNPATIGSTIKVYRTKKETTYVTPATEKYEPTVIASRVAKGNQVTVYVPQLGTKAGYVYMTITEPGQLESDAVKIKFGKEK</sequence>
<evidence type="ECO:0000313" key="3">
    <source>
        <dbReference type="Proteomes" id="UP000254330"/>
    </source>
</evidence>
<name>A0A8B4Q8E5_9BACL</name>
<dbReference type="OrthoDB" id="2838029at2"/>
<dbReference type="Proteomes" id="UP000254330">
    <property type="component" value="Unassembled WGS sequence"/>
</dbReference>
<evidence type="ECO:0000313" key="4">
    <source>
        <dbReference type="Proteomes" id="UP000294641"/>
    </source>
</evidence>
<dbReference type="RefSeq" id="WP_109349512.1">
    <property type="nucleotide sequence ID" value="NZ_BJUE01000040.1"/>
</dbReference>
<organism evidence="1 3">
    <name type="scientific">Kurthia zopfii</name>
    <dbReference type="NCBI Taxonomy" id="1650"/>
    <lineage>
        <taxon>Bacteria</taxon>
        <taxon>Bacillati</taxon>
        <taxon>Bacillota</taxon>
        <taxon>Bacilli</taxon>
        <taxon>Bacillales</taxon>
        <taxon>Caryophanaceae</taxon>
        <taxon>Kurthia</taxon>
    </lineage>
</organism>
<keyword evidence="4" id="KW-1185">Reference proteome</keyword>
<accession>A0A8B4Q8E5</accession>
<dbReference type="EMBL" id="SNZG01000015">
    <property type="protein sequence ID" value="TDR38658.1"/>
    <property type="molecule type" value="Genomic_DNA"/>
</dbReference>
<protein>
    <submittedName>
        <fullName evidence="1">Uncharacterized protein</fullName>
    </submittedName>
</protein>
<dbReference type="Proteomes" id="UP000294641">
    <property type="component" value="Unassembled WGS sequence"/>
</dbReference>
<gene>
    <name evidence="2" type="ORF">DFR61_11533</name>
    <name evidence="1" type="ORF">NCTC10597_00401</name>
</gene>